<evidence type="ECO:0000256" key="1">
    <source>
        <dbReference type="SAM" id="MobiDB-lite"/>
    </source>
</evidence>
<feature type="compositionally biased region" description="Polar residues" evidence="1">
    <location>
        <begin position="100"/>
        <end position="119"/>
    </location>
</feature>
<evidence type="ECO:0000313" key="2">
    <source>
        <dbReference type="EMBL" id="KAL1257607.1"/>
    </source>
</evidence>
<dbReference type="Proteomes" id="UP001558613">
    <property type="component" value="Unassembled WGS sequence"/>
</dbReference>
<reference evidence="2 3" key="1">
    <citation type="submission" date="2023-09" db="EMBL/GenBank/DDBJ databases">
        <authorList>
            <person name="Wang M."/>
        </authorList>
    </citation>
    <scope>NUCLEOTIDE SEQUENCE [LARGE SCALE GENOMIC DNA]</scope>
    <source>
        <strain evidence="2">GT-2023</strain>
        <tissue evidence="2">Liver</tissue>
    </source>
</reference>
<feature type="compositionally biased region" description="Basic and acidic residues" evidence="1">
    <location>
        <begin position="90"/>
        <end position="99"/>
    </location>
</feature>
<organism evidence="2 3">
    <name type="scientific">Cirrhinus molitorella</name>
    <name type="common">mud carp</name>
    <dbReference type="NCBI Taxonomy" id="172907"/>
    <lineage>
        <taxon>Eukaryota</taxon>
        <taxon>Metazoa</taxon>
        <taxon>Chordata</taxon>
        <taxon>Craniata</taxon>
        <taxon>Vertebrata</taxon>
        <taxon>Euteleostomi</taxon>
        <taxon>Actinopterygii</taxon>
        <taxon>Neopterygii</taxon>
        <taxon>Teleostei</taxon>
        <taxon>Ostariophysi</taxon>
        <taxon>Cypriniformes</taxon>
        <taxon>Cyprinidae</taxon>
        <taxon>Labeoninae</taxon>
        <taxon>Labeonini</taxon>
        <taxon>Cirrhinus</taxon>
    </lineage>
</organism>
<dbReference type="EMBL" id="JAYMGO010000017">
    <property type="protein sequence ID" value="KAL1257607.1"/>
    <property type="molecule type" value="Genomic_DNA"/>
</dbReference>
<keyword evidence="3" id="KW-1185">Reference proteome</keyword>
<protein>
    <submittedName>
        <fullName evidence="2">Uncharacterized protein</fullName>
    </submittedName>
</protein>
<gene>
    <name evidence="2" type="ORF">QQF64_010851</name>
</gene>
<comment type="caution">
    <text evidence="2">The sequence shown here is derived from an EMBL/GenBank/DDBJ whole genome shotgun (WGS) entry which is preliminary data.</text>
</comment>
<proteinExistence type="predicted"/>
<feature type="region of interest" description="Disordered" evidence="1">
    <location>
        <begin position="90"/>
        <end position="135"/>
    </location>
</feature>
<sequence length="135" mass="15385">MFSQQEVGSSGQKFVSFSQTNTHTATSYSHCKCKSYWPADIFLRVTGWHHPGSTQVFADRKLSVLPIHYSVLAGQAFNHRPPSAQLEAKMKLRDSDDTKSQLLESPQHQYSKNISTEQPSKPYKVTDRFHKDTKI</sequence>
<name>A0ABR3M162_9TELE</name>
<feature type="compositionally biased region" description="Basic and acidic residues" evidence="1">
    <location>
        <begin position="124"/>
        <end position="135"/>
    </location>
</feature>
<evidence type="ECO:0000313" key="3">
    <source>
        <dbReference type="Proteomes" id="UP001558613"/>
    </source>
</evidence>
<accession>A0ABR3M162</accession>